<evidence type="ECO:0008006" key="4">
    <source>
        <dbReference type="Google" id="ProtNLM"/>
    </source>
</evidence>
<protein>
    <recommendedName>
        <fullName evidence="4">Lipoprotein</fullName>
    </recommendedName>
</protein>
<feature type="chain" id="PRO_5046731789" description="Lipoprotein" evidence="1">
    <location>
        <begin position="25"/>
        <end position="200"/>
    </location>
</feature>
<comment type="caution">
    <text evidence="2">The sequence shown here is derived from an EMBL/GenBank/DDBJ whole genome shotgun (WGS) entry which is preliminary data.</text>
</comment>
<evidence type="ECO:0000313" key="2">
    <source>
        <dbReference type="EMBL" id="GLH71821.1"/>
    </source>
</evidence>
<gene>
    <name evidence="2" type="ORF">GETHLI_03230</name>
</gene>
<dbReference type="Proteomes" id="UP001165069">
    <property type="component" value="Unassembled WGS sequence"/>
</dbReference>
<reference evidence="2 3" key="1">
    <citation type="journal article" date="2023" name="Antonie Van Leeuwenhoek">
        <title>Mesoterricola silvestris gen. nov., sp. nov., Mesoterricola sediminis sp. nov., Geothrix oryzae sp. nov., Geothrix edaphica sp. nov., Geothrix rubra sp. nov., and Geothrix limicola sp. nov., six novel members of Acidobacteriota isolated from soils.</title>
        <authorList>
            <person name="Itoh H."/>
            <person name="Sugisawa Y."/>
            <person name="Mise K."/>
            <person name="Xu Z."/>
            <person name="Kuniyasu M."/>
            <person name="Ushijima N."/>
            <person name="Kawano K."/>
            <person name="Kobayashi E."/>
            <person name="Shiratori Y."/>
            <person name="Masuda Y."/>
            <person name="Senoo K."/>
        </authorList>
    </citation>
    <scope>NUCLEOTIDE SEQUENCE [LARGE SCALE GENOMIC DNA]</scope>
    <source>
        <strain evidence="2 3">Red804</strain>
    </source>
</reference>
<proteinExistence type="predicted"/>
<name>A0ABQ5QBI2_9BACT</name>
<evidence type="ECO:0000256" key="1">
    <source>
        <dbReference type="SAM" id="SignalP"/>
    </source>
</evidence>
<dbReference type="RefSeq" id="WP_285569416.1">
    <property type="nucleotide sequence ID" value="NZ_BSDE01000001.1"/>
</dbReference>
<dbReference type="PROSITE" id="PS51257">
    <property type="entry name" value="PROKAR_LIPOPROTEIN"/>
    <property type="match status" value="1"/>
</dbReference>
<sequence>MQARLNRLAPAALLLLLACQPRSAAPVYGPWEEGLTLTYENPSLPQPLRTAERLQFRVARASLSPSGPTLVRLTLSNAHGQQNLLFKHEGGGIAMLDDQGNVVAQPLPAGFQNLSRWTDRGIEYRVIGRSTWEGASILPETSDPVGLWIETRTPDGIQRRTLFLPNLGEVESRIYRDGAWVAVNRLVARGFTDLPTSKRS</sequence>
<accession>A0ABQ5QBI2</accession>
<keyword evidence="1" id="KW-0732">Signal</keyword>
<feature type="signal peptide" evidence="1">
    <location>
        <begin position="1"/>
        <end position="24"/>
    </location>
</feature>
<keyword evidence="3" id="KW-1185">Reference proteome</keyword>
<organism evidence="2 3">
    <name type="scientific">Geothrix limicola</name>
    <dbReference type="NCBI Taxonomy" id="2927978"/>
    <lineage>
        <taxon>Bacteria</taxon>
        <taxon>Pseudomonadati</taxon>
        <taxon>Acidobacteriota</taxon>
        <taxon>Holophagae</taxon>
        <taxon>Holophagales</taxon>
        <taxon>Holophagaceae</taxon>
        <taxon>Geothrix</taxon>
    </lineage>
</organism>
<dbReference type="EMBL" id="BSDE01000001">
    <property type="protein sequence ID" value="GLH71821.1"/>
    <property type="molecule type" value="Genomic_DNA"/>
</dbReference>
<evidence type="ECO:0000313" key="3">
    <source>
        <dbReference type="Proteomes" id="UP001165069"/>
    </source>
</evidence>